<proteinExistence type="inferred from homology"/>
<feature type="signal peptide" evidence="7">
    <location>
        <begin position="1"/>
        <end position="19"/>
    </location>
</feature>
<dbReference type="InterPro" id="IPR046357">
    <property type="entry name" value="PPIase_dom_sf"/>
</dbReference>
<sequence>MKKYLLVLLVALTSLSACKKDKFDAAKQAETDENIIKKYLTDNGITATRHSSGLYYKIITEGTGANATSSSTVTVNYVGILPSGSQFDKNNGITFPLTNVIQGWQIGIPLVKTGGRIQLFVPSALGYAQKAQSGIPANSVLIFTVDLLSIN</sequence>
<evidence type="ECO:0000256" key="1">
    <source>
        <dbReference type="ARBA" id="ARBA00000971"/>
    </source>
</evidence>
<keyword evidence="3 5" id="KW-0697">Rotamase</keyword>
<protein>
    <recommendedName>
        <fullName evidence="6">Peptidyl-prolyl cis-trans isomerase</fullName>
        <ecNumber evidence="6">5.2.1.8</ecNumber>
    </recommendedName>
</protein>
<dbReference type="PANTHER" id="PTHR43811">
    <property type="entry name" value="FKBP-TYPE PEPTIDYL-PROLYL CIS-TRANS ISOMERASE FKPA"/>
    <property type="match status" value="1"/>
</dbReference>
<dbReference type="RefSeq" id="WP_345211687.1">
    <property type="nucleotide sequence ID" value="NZ_BAABFT010000006.1"/>
</dbReference>
<feature type="chain" id="PRO_5047516412" description="Peptidyl-prolyl cis-trans isomerase" evidence="7">
    <location>
        <begin position="20"/>
        <end position="151"/>
    </location>
</feature>
<dbReference type="PANTHER" id="PTHR43811:SF19">
    <property type="entry name" value="39 KDA FK506-BINDING NUCLEAR PROTEIN"/>
    <property type="match status" value="1"/>
</dbReference>
<name>A0ABP8GJ86_9SPHI</name>
<dbReference type="PROSITE" id="PS50059">
    <property type="entry name" value="FKBP_PPIASE"/>
    <property type="match status" value="1"/>
</dbReference>
<comment type="catalytic activity">
    <reaction evidence="1 5 6">
        <text>[protein]-peptidylproline (omega=180) = [protein]-peptidylproline (omega=0)</text>
        <dbReference type="Rhea" id="RHEA:16237"/>
        <dbReference type="Rhea" id="RHEA-COMP:10747"/>
        <dbReference type="Rhea" id="RHEA-COMP:10748"/>
        <dbReference type="ChEBI" id="CHEBI:83833"/>
        <dbReference type="ChEBI" id="CHEBI:83834"/>
        <dbReference type="EC" id="5.2.1.8"/>
    </reaction>
</comment>
<feature type="domain" description="PPIase FKBP-type" evidence="8">
    <location>
        <begin position="70"/>
        <end position="151"/>
    </location>
</feature>
<keyword evidence="4 5" id="KW-0413">Isomerase</keyword>
<evidence type="ECO:0000313" key="9">
    <source>
        <dbReference type="EMBL" id="GAA4325362.1"/>
    </source>
</evidence>
<comment type="caution">
    <text evidence="9">The sequence shown here is derived from an EMBL/GenBank/DDBJ whole genome shotgun (WGS) entry which is preliminary data.</text>
</comment>
<organism evidence="9 10">
    <name type="scientific">Mucilaginibacter gynuensis</name>
    <dbReference type="NCBI Taxonomy" id="1302236"/>
    <lineage>
        <taxon>Bacteria</taxon>
        <taxon>Pseudomonadati</taxon>
        <taxon>Bacteroidota</taxon>
        <taxon>Sphingobacteriia</taxon>
        <taxon>Sphingobacteriales</taxon>
        <taxon>Sphingobacteriaceae</taxon>
        <taxon>Mucilaginibacter</taxon>
    </lineage>
</organism>
<evidence type="ECO:0000256" key="7">
    <source>
        <dbReference type="SAM" id="SignalP"/>
    </source>
</evidence>
<dbReference type="Proteomes" id="UP001500582">
    <property type="component" value="Unassembled WGS sequence"/>
</dbReference>
<dbReference type="InterPro" id="IPR001179">
    <property type="entry name" value="PPIase_FKBP_dom"/>
</dbReference>
<keyword evidence="7" id="KW-0732">Signal</keyword>
<dbReference type="Gene3D" id="3.10.50.40">
    <property type="match status" value="1"/>
</dbReference>
<accession>A0ABP8GJ86</accession>
<comment type="similarity">
    <text evidence="2 6">Belongs to the FKBP-type PPIase family.</text>
</comment>
<evidence type="ECO:0000256" key="4">
    <source>
        <dbReference type="ARBA" id="ARBA00023235"/>
    </source>
</evidence>
<dbReference type="PROSITE" id="PS51257">
    <property type="entry name" value="PROKAR_LIPOPROTEIN"/>
    <property type="match status" value="1"/>
</dbReference>
<dbReference type="EMBL" id="BAABFT010000006">
    <property type="protein sequence ID" value="GAA4325362.1"/>
    <property type="molecule type" value="Genomic_DNA"/>
</dbReference>
<evidence type="ECO:0000313" key="10">
    <source>
        <dbReference type="Proteomes" id="UP001500582"/>
    </source>
</evidence>
<evidence type="ECO:0000256" key="2">
    <source>
        <dbReference type="ARBA" id="ARBA00006577"/>
    </source>
</evidence>
<dbReference type="EC" id="5.2.1.8" evidence="6"/>
<dbReference type="Pfam" id="PF00254">
    <property type="entry name" value="FKBP_C"/>
    <property type="match status" value="1"/>
</dbReference>
<dbReference type="SUPFAM" id="SSF54534">
    <property type="entry name" value="FKBP-like"/>
    <property type="match status" value="1"/>
</dbReference>
<evidence type="ECO:0000256" key="3">
    <source>
        <dbReference type="ARBA" id="ARBA00023110"/>
    </source>
</evidence>
<evidence type="ECO:0000259" key="8">
    <source>
        <dbReference type="PROSITE" id="PS50059"/>
    </source>
</evidence>
<evidence type="ECO:0000256" key="5">
    <source>
        <dbReference type="PROSITE-ProRule" id="PRU00277"/>
    </source>
</evidence>
<evidence type="ECO:0000256" key="6">
    <source>
        <dbReference type="RuleBase" id="RU003915"/>
    </source>
</evidence>
<keyword evidence="10" id="KW-1185">Reference proteome</keyword>
<gene>
    <name evidence="9" type="ORF">GCM10023149_27650</name>
</gene>
<reference evidence="10" key="1">
    <citation type="journal article" date="2019" name="Int. J. Syst. Evol. Microbiol.">
        <title>The Global Catalogue of Microorganisms (GCM) 10K type strain sequencing project: providing services to taxonomists for standard genome sequencing and annotation.</title>
        <authorList>
            <consortium name="The Broad Institute Genomics Platform"/>
            <consortium name="The Broad Institute Genome Sequencing Center for Infectious Disease"/>
            <person name="Wu L."/>
            <person name="Ma J."/>
        </authorList>
    </citation>
    <scope>NUCLEOTIDE SEQUENCE [LARGE SCALE GENOMIC DNA]</scope>
    <source>
        <strain evidence="10">JCM 17705</strain>
    </source>
</reference>